<feature type="region of interest" description="Disordered" evidence="1">
    <location>
        <begin position="1"/>
        <end position="24"/>
    </location>
</feature>
<protein>
    <submittedName>
        <fullName evidence="2">Uncharacterized protein</fullName>
    </submittedName>
</protein>
<evidence type="ECO:0000313" key="2">
    <source>
        <dbReference type="EMBL" id="GAH28386.1"/>
    </source>
</evidence>
<dbReference type="EMBL" id="BARU01000175">
    <property type="protein sequence ID" value="GAH28386.1"/>
    <property type="molecule type" value="Genomic_DNA"/>
</dbReference>
<comment type="caution">
    <text evidence="2">The sequence shown here is derived from an EMBL/GenBank/DDBJ whole genome shotgun (WGS) entry which is preliminary data.</text>
</comment>
<sequence>MAMAGLKTKKGAWVKPGRTSGRSSFPGSYGSYVYVRAPPAGYPKTAQQRKIGEAGRECAIKGKSGADIHECIREKFGK</sequence>
<accession>X1E547</accession>
<dbReference type="AlphaFoldDB" id="X1E547"/>
<reference evidence="2" key="1">
    <citation type="journal article" date="2014" name="Front. Microbiol.">
        <title>High frequency of phylogenetically diverse reductive dehalogenase-homologous genes in deep subseafloor sedimentary metagenomes.</title>
        <authorList>
            <person name="Kawai M."/>
            <person name="Futagami T."/>
            <person name="Toyoda A."/>
            <person name="Takaki Y."/>
            <person name="Nishi S."/>
            <person name="Hori S."/>
            <person name="Arai W."/>
            <person name="Tsubouchi T."/>
            <person name="Morono Y."/>
            <person name="Uchiyama I."/>
            <person name="Ito T."/>
            <person name="Fujiyama A."/>
            <person name="Inagaki F."/>
            <person name="Takami H."/>
        </authorList>
    </citation>
    <scope>NUCLEOTIDE SEQUENCE</scope>
    <source>
        <strain evidence="2">Expedition CK06-06</strain>
    </source>
</reference>
<name>X1E547_9ZZZZ</name>
<gene>
    <name evidence="2" type="ORF">S03H2_00747</name>
</gene>
<evidence type="ECO:0000256" key="1">
    <source>
        <dbReference type="SAM" id="MobiDB-lite"/>
    </source>
</evidence>
<proteinExistence type="predicted"/>
<organism evidence="2">
    <name type="scientific">marine sediment metagenome</name>
    <dbReference type="NCBI Taxonomy" id="412755"/>
    <lineage>
        <taxon>unclassified sequences</taxon>
        <taxon>metagenomes</taxon>
        <taxon>ecological metagenomes</taxon>
    </lineage>
</organism>